<sequence length="152" mass="16658">MKLLGFARPIVVTAISATLLTTFTAFAAPEAGAASERREPRLGVVMEHTFSSLHGAQLTLTIRKHRDGGRYFLRATCELSGGEGRHLRMRSCWLFSSSGRASGTALVADGYDHVMGRSGNFTYKCSFTYRVKAAYVIGDSRRKAISRAYDPC</sequence>
<evidence type="ECO:0000313" key="2">
    <source>
        <dbReference type="EMBL" id="SEK69165.1"/>
    </source>
</evidence>
<feature type="signal peptide" evidence="1">
    <location>
        <begin position="1"/>
        <end position="27"/>
    </location>
</feature>
<dbReference type="EMBL" id="FOBF01000002">
    <property type="protein sequence ID" value="SEK69165.1"/>
    <property type="molecule type" value="Genomic_DNA"/>
</dbReference>
<evidence type="ECO:0000256" key="1">
    <source>
        <dbReference type="SAM" id="SignalP"/>
    </source>
</evidence>
<organism evidence="2 3">
    <name type="scientific">Nonomuraea pusilla</name>
    <dbReference type="NCBI Taxonomy" id="46177"/>
    <lineage>
        <taxon>Bacteria</taxon>
        <taxon>Bacillati</taxon>
        <taxon>Actinomycetota</taxon>
        <taxon>Actinomycetes</taxon>
        <taxon>Streptosporangiales</taxon>
        <taxon>Streptosporangiaceae</taxon>
        <taxon>Nonomuraea</taxon>
    </lineage>
</organism>
<name>A0A1H7J7L3_9ACTN</name>
<evidence type="ECO:0000313" key="3">
    <source>
        <dbReference type="Proteomes" id="UP000198953"/>
    </source>
</evidence>
<gene>
    <name evidence="2" type="ORF">SAMN05660976_01009</name>
</gene>
<dbReference type="Proteomes" id="UP000198953">
    <property type="component" value="Unassembled WGS sequence"/>
</dbReference>
<dbReference type="RefSeq" id="WP_091098610.1">
    <property type="nucleotide sequence ID" value="NZ_FOBF01000002.1"/>
</dbReference>
<keyword evidence="3" id="KW-1185">Reference proteome</keyword>
<protein>
    <submittedName>
        <fullName evidence="2">Uncharacterized protein</fullName>
    </submittedName>
</protein>
<accession>A0A1H7J7L3</accession>
<feature type="chain" id="PRO_5011485695" evidence="1">
    <location>
        <begin position="28"/>
        <end position="152"/>
    </location>
</feature>
<dbReference type="AlphaFoldDB" id="A0A1H7J7L3"/>
<proteinExistence type="predicted"/>
<reference evidence="2 3" key="1">
    <citation type="submission" date="2016-10" db="EMBL/GenBank/DDBJ databases">
        <authorList>
            <person name="de Groot N.N."/>
        </authorList>
    </citation>
    <scope>NUCLEOTIDE SEQUENCE [LARGE SCALE GENOMIC DNA]</scope>
    <source>
        <strain evidence="2 3">DSM 43357</strain>
    </source>
</reference>
<keyword evidence="1" id="KW-0732">Signal</keyword>